<feature type="region of interest" description="Disordered" evidence="3">
    <location>
        <begin position="133"/>
        <end position="160"/>
    </location>
</feature>
<feature type="compositionally biased region" description="Polar residues" evidence="3">
    <location>
        <begin position="37"/>
        <end position="47"/>
    </location>
</feature>
<feature type="region of interest" description="Disordered" evidence="3">
    <location>
        <begin position="36"/>
        <end position="61"/>
    </location>
</feature>
<evidence type="ECO:0000256" key="1">
    <source>
        <dbReference type="ARBA" id="ARBA00004308"/>
    </source>
</evidence>
<reference evidence="5 6" key="1">
    <citation type="journal article" date="2016" name="Mol. Biol. Evol.">
        <title>Comparative Genomics of Early-Diverging Mushroom-Forming Fungi Provides Insights into the Origins of Lignocellulose Decay Capabilities.</title>
        <authorList>
            <person name="Nagy L.G."/>
            <person name="Riley R."/>
            <person name="Tritt A."/>
            <person name="Adam C."/>
            <person name="Daum C."/>
            <person name="Floudas D."/>
            <person name="Sun H."/>
            <person name="Yadav J.S."/>
            <person name="Pangilinan J."/>
            <person name="Larsson K.H."/>
            <person name="Matsuura K."/>
            <person name="Barry K."/>
            <person name="Labutti K."/>
            <person name="Kuo R."/>
            <person name="Ohm R.A."/>
            <person name="Bhattacharya S.S."/>
            <person name="Shirouzu T."/>
            <person name="Yoshinaga Y."/>
            <person name="Martin F.M."/>
            <person name="Grigoriev I.V."/>
            <person name="Hibbett D.S."/>
        </authorList>
    </citation>
    <scope>NUCLEOTIDE SEQUENCE [LARGE SCALE GENOMIC DNA]</scope>
    <source>
        <strain evidence="5 6">HHB12029</strain>
    </source>
</reference>
<dbReference type="PANTHER" id="PTHR24092:SF180">
    <property type="entry name" value="PHOSPHOLIPID-TRANSPORTING ATPASE DNF1-RELATED"/>
    <property type="match status" value="1"/>
</dbReference>
<dbReference type="STRING" id="1314781.A0A165KQW7"/>
<protein>
    <recommendedName>
        <fullName evidence="7">Calcium ATPase</fullName>
    </recommendedName>
</protein>
<keyword evidence="6" id="KW-1185">Reference proteome</keyword>
<dbReference type="EMBL" id="KV425939">
    <property type="protein sequence ID" value="KZV96711.1"/>
    <property type="molecule type" value="Genomic_DNA"/>
</dbReference>
<keyword evidence="2" id="KW-0813">Transport</keyword>
<evidence type="ECO:0000313" key="6">
    <source>
        <dbReference type="Proteomes" id="UP000077266"/>
    </source>
</evidence>
<comment type="subcellular location">
    <subcellularLocation>
        <location evidence="1">Endomembrane system</location>
    </subcellularLocation>
</comment>
<dbReference type="PANTHER" id="PTHR24092">
    <property type="entry name" value="PROBABLE PHOSPHOLIPID-TRANSPORTING ATPASE"/>
    <property type="match status" value="1"/>
</dbReference>
<name>A0A165KQW7_EXIGL</name>
<evidence type="ECO:0000256" key="4">
    <source>
        <dbReference type="SAM" id="SignalP"/>
    </source>
</evidence>
<dbReference type="OrthoDB" id="377733at2759"/>
<dbReference type="InParanoid" id="A0A165KQW7"/>
<dbReference type="Gene3D" id="2.70.150.10">
    <property type="entry name" value="Calcium-transporting ATPase, cytoplasmic transduction domain A"/>
    <property type="match status" value="1"/>
</dbReference>
<dbReference type="SUPFAM" id="SSF81653">
    <property type="entry name" value="Calcium ATPase, transduction domain A"/>
    <property type="match status" value="1"/>
</dbReference>
<evidence type="ECO:0000256" key="2">
    <source>
        <dbReference type="ARBA" id="ARBA00022448"/>
    </source>
</evidence>
<evidence type="ECO:0000313" key="5">
    <source>
        <dbReference type="EMBL" id="KZV96711.1"/>
    </source>
</evidence>
<evidence type="ECO:0008006" key="7">
    <source>
        <dbReference type="Google" id="ProtNLM"/>
    </source>
</evidence>
<dbReference type="GO" id="GO:0140326">
    <property type="term" value="F:ATPase-coupled intramembrane lipid transporter activity"/>
    <property type="evidence" value="ECO:0007669"/>
    <property type="project" value="TreeGrafter"/>
</dbReference>
<accession>A0A165KQW7</accession>
<evidence type="ECO:0000256" key="3">
    <source>
        <dbReference type="SAM" id="MobiDB-lite"/>
    </source>
</evidence>
<proteinExistence type="predicted"/>
<sequence>MFGAAGSQISFLPLAVILTITAFKDGLEDYRRAAQDTELNNSPTTRLASDHNSHGGWRNVNVPRDGRTLLEKMFGQNKPGAVTRGVKKLREREGASASTLTIAVPDATTLAAKGSMASMHSAQTKPYDELGVQHSYPPSSRHSEGADTLRSLPGDTYSRIPRPRAFSIESAASTRESAATITHPQARPIDPATRAVFTGQPPSRGPPAWERTLWKKVEVGDILLLRNDDQIPADVVVLATSDPQGDGLCYVETKNLDGETNLKVRKACTASRGMQSEDDLGHARFVLDSEGAQPNLYVYNGVLRFGDELRESEAVTIANMLLRGCTLRNTQWVVGLVVFTGADSKILLNGGDTPSKRSKIEKETNVVATLEVYIDSDIALSSPLDIDLELDTAIVFALSVTIDVLTLFCSLSSTFPLVRCLSILMGSK</sequence>
<keyword evidence="4" id="KW-0732">Signal</keyword>
<dbReference type="Proteomes" id="UP000077266">
    <property type="component" value="Unassembled WGS sequence"/>
</dbReference>
<dbReference type="GO" id="GO:0045332">
    <property type="term" value="P:phospholipid translocation"/>
    <property type="evidence" value="ECO:0007669"/>
    <property type="project" value="TreeGrafter"/>
</dbReference>
<feature type="chain" id="PRO_5007861007" description="Calcium ATPase" evidence="4">
    <location>
        <begin position="27"/>
        <end position="428"/>
    </location>
</feature>
<dbReference type="InterPro" id="IPR008250">
    <property type="entry name" value="ATPase_P-typ_transduc_dom_A_sf"/>
</dbReference>
<feature type="signal peptide" evidence="4">
    <location>
        <begin position="1"/>
        <end position="26"/>
    </location>
</feature>
<dbReference type="AlphaFoldDB" id="A0A165KQW7"/>
<dbReference type="GO" id="GO:0005886">
    <property type="term" value="C:plasma membrane"/>
    <property type="evidence" value="ECO:0007669"/>
    <property type="project" value="TreeGrafter"/>
</dbReference>
<gene>
    <name evidence="5" type="ORF">EXIGLDRAFT_765095</name>
</gene>
<organism evidence="5 6">
    <name type="scientific">Exidia glandulosa HHB12029</name>
    <dbReference type="NCBI Taxonomy" id="1314781"/>
    <lineage>
        <taxon>Eukaryota</taxon>
        <taxon>Fungi</taxon>
        <taxon>Dikarya</taxon>
        <taxon>Basidiomycota</taxon>
        <taxon>Agaricomycotina</taxon>
        <taxon>Agaricomycetes</taxon>
        <taxon>Auriculariales</taxon>
        <taxon>Exidiaceae</taxon>
        <taxon>Exidia</taxon>
    </lineage>
</organism>